<evidence type="ECO:0000313" key="10">
    <source>
        <dbReference type="EMBL" id="KAK3581456.1"/>
    </source>
</evidence>
<keyword evidence="11" id="KW-1185">Reference proteome</keyword>
<dbReference type="AlphaFoldDB" id="A0AAE0RXJ8"/>
<feature type="transmembrane region" description="Helical" evidence="8">
    <location>
        <begin position="143"/>
        <end position="163"/>
    </location>
</feature>
<comment type="subcellular location">
    <subcellularLocation>
        <location evidence="1">Membrane</location>
        <topology evidence="1">Multi-pass membrane protein</topology>
    </subcellularLocation>
</comment>
<dbReference type="PANTHER" id="PTHR21016:SF1">
    <property type="entry name" value="TM2 DOMAIN-CONTAINING PROTEIN 1"/>
    <property type="match status" value="1"/>
</dbReference>
<reference evidence="10" key="2">
    <citation type="journal article" date="2021" name="Genome Biol. Evol.">
        <title>Developing a high-quality reference genome for a parasitic bivalve with doubly uniparental inheritance (Bivalvia: Unionida).</title>
        <authorList>
            <person name="Smith C.H."/>
        </authorList>
    </citation>
    <scope>NUCLEOTIDE SEQUENCE</scope>
    <source>
        <strain evidence="10">CHS0354</strain>
        <tissue evidence="10">Mantle</tissue>
    </source>
</reference>
<dbReference type="InterPro" id="IPR050932">
    <property type="entry name" value="TM2D1-3-like"/>
</dbReference>
<protein>
    <recommendedName>
        <fullName evidence="9">TM2 domain-containing protein</fullName>
    </recommendedName>
</protein>
<reference evidence="10" key="1">
    <citation type="journal article" date="2021" name="Genome Biol. Evol.">
        <title>A High-Quality Reference Genome for a Parasitic Bivalve with Doubly Uniparental Inheritance (Bivalvia: Unionida).</title>
        <authorList>
            <person name="Smith C.H."/>
        </authorList>
    </citation>
    <scope>NUCLEOTIDE SEQUENCE</scope>
    <source>
        <strain evidence="10">CHS0354</strain>
    </source>
</reference>
<keyword evidence="3 8" id="KW-0812">Transmembrane</keyword>
<keyword evidence="7" id="KW-0325">Glycoprotein</keyword>
<dbReference type="GO" id="GO:0016020">
    <property type="term" value="C:membrane"/>
    <property type="evidence" value="ECO:0007669"/>
    <property type="project" value="UniProtKB-SubCell"/>
</dbReference>
<gene>
    <name evidence="10" type="ORF">CHS0354_031781</name>
</gene>
<keyword evidence="4" id="KW-0732">Signal</keyword>
<comment type="similarity">
    <text evidence="2">Belongs to the TM2 family.</text>
</comment>
<organism evidence="10 11">
    <name type="scientific">Potamilus streckersoni</name>
    <dbReference type="NCBI Taxonomy" id="2493646"/>
    <lineage>
        <taxon>Eukaryota</taxon>
        <taxon>Metazoa</taxon>
        <taxon>Spiralia</taxon>
        <taxon>Lophotrochozoa</taxon>
        <taxon>Mollusca</taxon>
        <taxon>Bivalvia</taxon>
        <taxon>Autobranchia</taxon>
        <taxon>Heteroconchia</taxon>
        <taxon>Palaeoheterodonta</taxon>
        <taxon>Unionida</taxon>
        <taxon>Unionoidea</taxon>
        <taxon>Unionidae</taxon>
        <taxon>Ambleminae</taxon>
        <taxon>Lampsilini</taxon>
        <taxon>Potamilus</taxon>
    </lineage>
</organism>
<dbReference type="Pfam" id="PF05154">
    <property type="entry name" value="TM2"/>
    <property type="match status" value="1"/>
</dbReference>
<keyword evidence="5 8" id="KW-1133">Transmembrane helix</keyword>
<keyword evidence="6 8" id="KW-0472">Membrane</keyword>
<evidence type="ECO:0000256" key="3">
    <source>
        <dbReference type="ARBA" id="ARBA00022692"/>
    </source>
</evidence>
<evidence type="ECO:0000256" key="8">
    <source>
        <dbReference type="SAM" id="Phobius"/>
    </source>
</evidence>
<evidence type="ECO:0000256" key="7">
    <source>
        <dbReference type="ARBA" id="ARBA00023180"/>
    </source>
</evidence>
<sequence length="339" mass="37016">MEICSNCLKNLRIELLIYIFVLKTITAGSNFTVKSCSELLMGQFWCNDPEIDTETQQAKGCKRETRTVSVPCMPAPEITCLNEQRIEQMFNGNEVGFYKEVPCKWTNGYHFETALLLSIFLGVFGIDRFYLGYPAIGLLKFSTLGFFFLGQLVDVLLIAIQVVKPSDGSDYVIDHYGAGLIRIVMDNDTDTNEVMKLYCAQSLYFEGLKSCLGVDQELRSCLGVGQEFRSCLGVGQEFRSCLGVGQEFRSCQNCLCCGSCSQLAGLGSNAAEIVFVVVLVHSQQGWVQMLPGLSVFVVVLAHSAGFGSNAAKTVCLCCGSCTQTAGLGSIAAIRLTKIV</sequence>
<evidence type="ECO:0000256" key="4">
    <source>
        <dbReference type="ARBA" id="ARBA00022729"/>
    </source>
</evidence>
<comment type="caution">
    <text evidence="10">The sequence shown here is derived from an EMBL/GenBank/DDBJ whole genome shotgun (WGS) entry which is preliminary data.</text>
</comment>
<dbReference type="Proteomes" id="UP001195483">
    <property type="component" value="Unassembled WGS sequence"/>
</dbReference>
<evidence type="ECO:0000313" key="11">
    <source>
        <dbReference type="Proteomes" id="UP001195483"/>
    </source>
</evidence>
<evidence type="ECO:0000256" key="5">
    <source>
        <dbReference type="ARBA" id="ARBA00022989"/>
    </source>
</evidence>
<evidence type="ECO:0000256" key="1">
    <source>
        <dbReference type="ARBA" id="ARBA00004141"/>
    </source>
</evidence>
<feature type="domain" description="TM2" evidence="9">
    <location>
        <begin position="110"/>
        <end position="155"/>
    </location>
</feature>
<dbReference type="InterPro" id="IPR007829">
    <property type="entry name" value="TM2"/>
</dbReference>
<reference evidence="10" key="3">
    <citation type="submission" date="2023-05" db="EMBL/GenBank/DDBJ databases">
        <authorList>
            <person name="Smith C.H."/>
        </authorList>
    </citation>
    <scope>NUCLEOTIDE SEQUENCE</scope>
    <source>
        <strain evidence="10">CHS0354</strain>
        <tissue evidence="10">Mantle</tissue>
    </source>
</reference>
<evidence type="ECO:0000259" key="9">
    <source>
        <dbReference type="Pfam" id="PF05154"/>
    </source>
</evidence>
<proteinExistence type="inferred from homology"/>
<name>A0AAE0RXJ8_9BIVA</name>
<feature type="transmembrane region" description="Helical" evidence="8">
    <location>
        <begin position="114"/>
        <end position="131"/>
    </location>
</feature>
<accession>A0AAE0RXJ8</accession>
<dbReference type="EMBL" id="JAEAOA010001897">
    <property type="protein sequence ID" value="KAK3581456.1"/>
    <property type="molecule type" value="Genomic_DNA"/>
</dbReference>
<evidence type="ECO:0000256" key="6">
    <source>
        <dbReference type="ARBA" id="ARBA00023136"/>
    </source>
</evidence>
<evidence type="ECO:0000256" key="2">
    <source>
        <dbReference type="ARBA" id="ARBA00008284"/>
    </source>
</evidence>
<dbReference type="PANTHER" id="PTHR21016">
    <property type="entry name" value="BETA-AMYLOID BINDING PROTEIN-RELATED"/>
    <property type="match status" value="1"/>
</dbReference>